<feature type="compositionally biased region" description="Low complexity" evidence="1">
    <location>
        <begin position="28"/>
        <end position="38"/>
    </location>
</feature>
<reference evidence="2 3" key="1">
    <citation type="submission" date="2018-03" db="EMBL/GenBank/DDBJ databases">
        <title>Genomic Encyclopedia of Type Strains, Phase III (KMG-III): the genomes of soil and plant-associated and newly described type strains.</title>
        <authorList>
            <person name="Whitman W."/>
        </authorList>
    </citation>
    <scope>NUCLEOTIDE SEQUENCE [LARGE SCALE GENOMIC DNA]</scope>
    <source>
        <strain evidence="2 3">CGMCC 4.7097</strain>
    </source>
</reference>
<dbReference type="EMBL" id="PYAX01000005">
    <property type="protein sequence ID" value="PSL55226.1"/>
    <property type="molecule type" value="Genomic_DNA"/>
</dbReference>
<feature type="region of interest" description="Disordered" evidence="1">
    <location>
        <begin position="1"/>
        <end position="84"/>
    </location>
</feature>
<protein>
    <submittedName>
        <fullName evidence="2">Uncharacterized protein</fullName>
    </submittedName>
</protein>
<gene>
    <name evidence="2" type="ORF">B0I31_105185</name>
</gene>
<keyword evidence="3" id="KW-1185">Reference proteome</keyword>
<sequence>MITRPGARSRSVACSAAIRPRNTRKRSTNSGAATGSTTCDVALTRSGRSAPLYRGGKSNSTESDDDSPLTGSANTGRDRYLTRR</sequence>
<accession>A0A2P8I9S8</accession>
<comment type="caution">
    <text evidence="2">The sequence shown here is derived from an EMBL/GenBank/DDBJ whole genome shotgun (WGS) entry which is preliminary data.</text>
</comment>
<dbReference type="Proteomes" id="UP000241118">
    <property type="component" value="Unassembled WGS sequence"/>
</dbReference>
<dbReference type="AlphaFoldDB" id="A0A2P8I9S8"/>
<proteinExistence type="predicted"/>
<evidence type="ECO:0000256" key="1">
    <source>
        <dbReference type="SAM" id="MobiDB-lite"/>
    </source>
</evidence>
<name>A0A2P8I9S8_SACCR</name>
<organism evidence="2 3">
    <name type="scientific">Saccharothrix carnea</name>
    <dbReference type="NCBI Taxonomy" id="1280637"/>
    <lineage>
        <taxon>Bacteria</taxon>
        <taxon>Bacillati</taxon>
        <taxon>Actinomycetota</taxon>
        <taxon>Actinomycetes</taxon>
        <taxon>Pseudonocardiales</taxon>
        <taxon>Pseudonocardiaceae</taxon>
        <taxon>Saccharothrix</taxon>
    </lineage>
</organism>
<evidence type="ECO:0000313" key="3">
    <source>
        <dbReference type="Proteomes" id="UP000241118"/>
    </source>
</evidence>
<evidence type="ECO:0000313" key="2">
    <source>
        <dbReference type="EMBL" id="PSL55226.1"/>
    </source>
</evidence>